<sequence length="256" mass="28477">MWVIRKSGSIPVCDVTGASLTSAPCCLLRDVQSVAFMAPSVTPWYPSLTPGGTAVNPSLRLYLYNSHTLLDYTQFHLNLTKANNQDITGVDNTSVEDTGLGKPKWEVYYQAREAYGLGSLNNINMTNLFKELMTNDSLFQKYYVRNSAGHTDGICESECKRTQTCAMMSVKVKDLNQCMGTGHYNTGLHSPSPNSSPLVITIMGLCMSITTMLAVALAFMLVVISVRRNRMLRTERSLPVVDLTWGRRQQNYKQLP</sequence>
<keyword evidence="3" id="KW-0812">Transmembrane</keyword>
<protein>
    <submittedName>
        <fullName evidence="5">Acid sphingomyelinase-like phosphodiesterase 3b-like 1</fullName>
    </submittedName>
</protein>
<evidence type="ECO:0000256" key="3">
    <source>
        <dbReference type="SAM" id="Phobius"/>
    </source>
</evidence>
<evidence type="ECO:0000259" key="4">
    <source>
        <dbReference type="Pfam" id="PF19272"/>
    </source>
</evidence>
<reference evidence="5" key="1">
    <citation type="journal article" date="2021" name="Sci. Adv.">
        <title>The American lobster genome reveals insights on longevity, neural, and immune adaptations.</title>
        <authorList>
            <person name="Polinski J.M."/>
            <person name="Zimin A.V."/>
            <person name="Clark K.F."/>
            <person name="Kohn A.B."/>
            <person name="Sadowski N."/>
            <person name="Timp W."/>
            <person name="Ptitsyn A."/>
            <person name="Khanna P."/>
            <person name="Romanova D.Y."/>
            <person name="Williams P."/>
            <person name="Greenwood S.J."/>
            <person name="Moroz L.L."/>
            <person name="Walt D.R."/>
            <person name="Bodnar A.G."/>
        </authorList>
    </citation>
    <scope>NUCLEOTIDE SEQUENCE</scope>
    <source>
        <strain evidence="5">GMGI-L3</strain>
    </source>
</reference>
<keyword evidence="3" id="KW-1133">Transmembrane helix</keyword>
<dbReference type="PANTHER" id="PTHR10340:SF57">
    <property type="entry name" value="METALLOPHOS DOMAIN-CONTAINING PROTEIN"/>
    <property type="match status" value="1"/>
</dbReference>
<dbReference type="GO" id="GO:0008081">
    <property type="term" value="F:phosphoric diester hydrolase activity"/>
    <property type="evidence" value="ECO:0007669"/>
    <property type="project" value="TreeGrafter"/>
</dbReference>
<keyword evidence="2" id="KW-0325">Glycoprotein</keyword>
<gene>
    <name evidence="5" type="primary">Smpdl3b-L1</name>
    <name evidence="5" type="ORF">Hamer_G003731</name>
</gene>
<dbReference type="Pfam" id="PF19272">
    <property type="entry name" value="ASMase_C"/>
    <property type="match status" value="1"/>
</dbReference>
<keyword evidence="3" id="KW-0472">Membrane</keyword>
<evidence type="ECO:0000313" key="5">
    <source>
        <dbReference type="EMBL" id="KAG7177987.1"/>
    </source>
</evidence>
<comment type="caution">
    <text evidence="5">The sequence shown here is derived from an EMBL/GenBank/DDBJ whole genome shotgun (WGS) entry which is preliminary data.</text>
</comment>
<dbReference type="InterPro" id="IPR045473">
    <property type="entry name" value="ASM_C"/>
</dbReference>
<evidence type="ECO:0000313" key="6">
    <source>
        <dbReference type="Proteomes" id="UP000747542"/>
    </source>
</evidence>
<organism evidence="5 6">
    <name type="scientific">Homarus americanus</name>
    <name type="common">American lobster</name>
    <dbReference type="NCBI Taxonomy" id="6706"/>
    <lineage>
        <taxon>Eukaryota</taxon>
        <taxon>Metazoa</taxon>
        <taxon>Ecdysozoa</taxon>
        <taxon>Arthropoda</taxon>
        <taxon>Crustacea</taxon>
        <taxon>Multicrustacea</taxon>
        <taxon>Malacostraca</taxon>
        <taxon>Eumalacostraca</taxon>
        <taxon>Eucarida</taxon>
        <taxon>Decapoda</taxon>
        <taxon>Pleocyemata</taxon>
        <taxon>Astacidea</taxon>
        <taxon>Nephropoidea</taxon>
        <taxon>Nephropidae</taxon>
        <taxon>Homarus</taxon>
    </lineage>
</organism>
<dbReference type="EMBL" id="JAHLQT010000697">
    <property type="protein sequence ID" value="KAG7177987.1"/>
    <property type="molecule type" value="Genomic_DNA"/>
</dbReference>
<dbReference type="Proteomes" id="UP000747542">
    <property type="component" value="Unassembled WGS sequence"/>
</dbReference>
<keyword evidence="1" id="KW-0378">Hydrolase</keyword>
<evidence type="ECO:0000256" key="1">
    <source>
        <dbReference type="ARBA" id="ARBA00022801"/>
    </source>
</evidence>
<dbReference type="GO" id="GO:0005615">
    <property type="term" value="C:extracellular space"/>
    <property type="evidence" value="ECO:0007669"/>
    <property type="project" value="TreeGrafter"/>
</dbReference>
<accession>A0A8J5NDW5</accession>
<feature type="transmembrane region" description="Helical" evidence="3">
    <location>
        <begin position="198"/>
        <end position="226"/>
    </location>
</feature>
<keyword evidence="6" id="KW-1185">Reference proteome</keyword>
<dbReference type="AlphaFoldDB" id="A0A8J5NDW5"/>
<proteinExistence type="predicted"/>
<dbReference type="PANTHER" id="PTHR10340">
    <property type="entry name" value="SPHINGOMYELIN PHOSPHODIESTERASE"/>
    <property type="match status" value="1"/>
</dbReference>
<evidence type="ECO:0000256" key="2">
    <source>
        <dbReference type="ARBA" id="ARBA00023180"/>
    </source>
</evidence>
<feature type="domain" description="Sphingomyelin phosphodiesterase C-terminal" evidence="4">
    <location>
        <begin position="30"/>
        <end position="181"/>
    </location>
</feature>
<name>A0A8J5NDW5_HOMAM</name>